<dbReference type="AlphaFoldDB" id="A0A6A5KIQ7"/>
<gene>
    <name evidence="1" type="ORF">BDW02DRAFT_286095</name>
</gene>
<evidence type="ECO:0000313" key="1">
    <source>
        <dbReference type="EMBL" id="KAF1835511.1"/>
    </source>
</evidence>
<dbReference type="Proteomes" id="UP000800040">
    <property type="component" value="Unassembled WGS sequence"/>
</dbReference>
<name>A0A6A5KIQ7_9PLEO</name>
<protein>
    <submittedName>
        <fullName evidence="1">Uncharacterized protein</fullName>
    </submittedName>
</protein>
<keyword evidence="2" id="KW-1185">Reference proteome</keyword>
<reference evidence="1" key="1">
    <citation type="submission" date="2020-01" db="EMBL/GenBank/DDBJ databases">
        <authorList>
            <consortium name="DOE Joint Genome Institute"/>
            <person name="Haridas S."/>
            <person name="Albert R."/>
            <person name="Binder M."/>
            <person name="Bloem J."/>
            <person name="Labutti K."/>
            <person name="Salamov A."/>
            <person name="Andreopoulos B."/>
            <person name="Baker S.E."/>
            <person name="Barry K."/>
            <person name="Bills G."/>
            <person name="Bluhm B.H."/>
            <person name="Cannon C."/>
            <person name="Castanera R."/>
            <person name="Culley D.E."/>
            <person name="Daum C."/>
            <person name="Ezra D."/>
            <person name="Gonzalez J.B."/>
            <person name="Henrissat B."/>
            <person name="Kuo A."/>
            <person name="Liang C."/>
            <person name="Lipzen A."/>
            <person name="Lutzoni F."/>
            <person name="Magnuson J."/>
            <person name="Mondo S."/>
            <person name="Nolan M."/>
            <person name="Ohm R."/>
            <person name="Pangilinan J."/>
            <person name="Park H.-J."/>
            <person name="Ramirez L."/>
            <person name="Alfaro M."/>
            <person name="Sun H."/>
            <person name="Tritt A."/>
            <person name="Yoshinaga Y."/>
            <person name="Zwiers L.-H."/>
            <person name="Turgeon B.G."/>
            <person name="Goodwin S.B."/>
            <person name="Spatafora J.W."/>
            <person name="Crous P.W."/>
            <person name="Grigoriev I.V."/>
        </authorList>
    </citation>
    <scope>NUCLEOTIDE SEQUENCE</scope>
    <source>
        <strain evidence="1">P77</strain>
    </source>
</reference>
<organism evidence="1 2">
    <name type="scientific">Decorospora gaudefroyi</name>
    <dbReference type="NCBI Taxonomy" id="184978"/>
    <lineage>
        <taxon>Eukaryota</taxon>
        <taxon>Fungi</taxon>
        <taxon>Dikarya</taxon>
        <taxon>Ascomycota</taxon>
        <taxon>Pezizomycotina</taxon>
        <taxon>Dothideomycetes</taxon>
        <taxon>Pleosporomycetidae</taxon>
        <taxon>Pleosporales</taxon>
        <taxon>Pleosporineae</taxon>
        <taxon>Pleosporaceae</taxon>
        <taxon>Decorospora</taxon>
    </lineage>
</organism>
<proteinExistence type="predicted"/>
<evidence type="ECO:0000313" key="2">
    <source>
        <dbReference type="Proteomes" id="UP000800040"/>
    </source>
</evidence>
<sequence>MTCSVTLRTSEICIHFRRIDPQSFGSQRYAQGTPSDIFDILTPAVPVQQPKPFRSHPPPTCRIPRTRRTPQPRICPLPLFLSHARQAKVGSRMSRYEHRTTRSACTPRQILSARHHVGNAMQCVSIGPPQPSNVTPVRTLAYVTCCPLSLLAFTLLLR</sequence>
<dbReference type="EMBL" id="ML975286">
    <property type="protein sequence ID" value="KAF1835511.1"/>
    <property type="molecule type" value="Genomic_DNA"/>
</dbReference>
<accession>A0A6A5KIQ7</accession>